<dbReference type="EMBL" id="PDJC01000001">
    <property type="protein sequence ID" value="PFG15903.1"/>
    <property type="molecule type" value="Genomic_DNA"/>
</dbReference>
<comment type="caution">
    <text evidence="5">The sequence shown here is derived from an EMBL/GenBank/DDBJ whole genome shotgun (WGS) entry which is preliminary data.</text>
</comment>
<gene>
    <name evidence="5" type="ORF">ATK74_0424</name>
</gene>
<keyword evidence="2" id="KW-0092">Biotin</keyword>
<proteinExistence type="predicted"/>
<dbReference type="NCBIfam" id="TIGR00121">
    <property type="entry name" value="birA_ligase"/>
    <property type="match status" value="1"/>
</dbReference>
<dbReference type="Pfam" id="PF03099">
    <property type="entry name" value="BPL_LplA_LipB"/>
    <property type="match status" value="1"/>
</dbReference>
<dbReference type="Gene3D" id="2.30.30.100">
    <property type="match status" value="1"/>
</dbReference>
<dbReference type="OrthoDB" id="9807064at2"/>
<feature type="domain" description="BPL/LPL catalytic" evidence="4">
    <location>
        <begin position="12"/>
        <end position="199"/>
    </location>
</feature>
<evidence type="ECO:0000313" key="5">
    <source>
        <dbReference type="EMBL" id="PFG15903.1"/>
    </source>
</evidence>
<dbReference type="PANTHER" id="PTHR12835">
    <property type="entry name" value="BIOTIN PROTEIN LIGASE"/>
    <property type="match status" value="1"/>
</dbReference>
<organism evidence="5 6">
    <name type="scientific">Propionicimonas paludicola</name>
    <dbReference type="NCBI Taxonomy" id="185243"/>
    <lineage>
        <taxon>Bacteria</taxon>
        <taxon>Bacillati</taxon>
        <taxon>Actinomycetota</taxon>
        <taxon>Actinomycetes</taxon>
        <taxon>Propionibacteriales</taxon>
        <taxon>Nocardioidaceae</taxon>
        <taxon>Propionicimonas</taxon>
    </lineage>
</organism>
<dbReference type="InterPro" id="IPR045864">
    <property type="entry name" value="aa-tRNA-synth_II/BPL/LPL"/>
</dbReference>
<dbReference type="Pfam" id="PF02237">
    <property type="entry name" value="BPL_C"/>
    <property type="match status" value="1"/>
</dbReference>
<dbReference type="InterPro" id="IPR003142">
    <property type="entry name" value="BPL_C"/>
</dbReference>
<dbReference type="SUPFAM" id="SSF55681">
    <property type="entry name" value="Class II aaRS and biotin synthetases"/>
    <property type="match status" value="1"/>
</dbReference>
<dbReference type="PANTHER" id="PTHR12835:SF5">
    <property type="entry name" value="BIOTIN--PROTEIN LIGASE"/>
    <property type="match status" value="1"/>
</dbReference>
<dbReference type="InterPro" id="IPR004143">
    <property type="entry name" value="BPL_LPL_catalytic"/>
</dbReference>
<accession>A0A2A9CND4</accession>
<evidence type="ECO:0000256" key="2">
    <source>
        <dbReference type="ARBA" id="ARBA00023267"/>
    </source>
</evidence>
<name>A0A2A9CND4_9ACTN</name>
<evidence type="ECO:0000313" key="6">
    <source>
        <dbReference type="Proteomes" id="UP000226079"/>
    </source>
</evidence>
<dbReference type="Proteomes" id="UP000226079">
    <property type="component" value="Unassembled WGS sequence"/>
</dbReference>
<dbReference type="EC" id="6.3.4.15" evidence="3"/>
<dbReference type="GO" id="GO:0004077">
    <property type="term" value="F:biotin--[biotin carboxyl-carrier protein] ligase activity"/>
    <property type="evidence" value="ECO:0007669"/>
    <property type="project" value="UniProtKB-EC"/>
</dbReference>
<dbReference type="InterPro" id="IPR004408">
    <property type="entry name" value="Biotin_CoA_COase_ligase"/>
</dbReference>
<keyword evidence="6" id="KW-1185">Reference proteome</keyword>
<dbReference type="GO" id="GO:0005737">
    <property type="term" value="C:cytoplasm"/>
    <property type="evidence" value="ECO:0007669"/>
    <property type="project" value="TreeGrafter"/>
</dbReference>
<keyword evidence="1 5" id="KW-0436">Ligase</keyword>
<dbReference type="CDD" id="cd16442">
    <property type="entry name" value="BPL"/>
    <property type="match status" value="1"/>
</dbReference>
<evidence type="ECO:0000256" key="1">
    <source>
        <dbReference type="ARBA" id="ARBA00022598"/>
    </source>
</evidence>
<sequence>MAYGLRVITSFDRQWLTERLGEQAGWWSALDVVDATGSTNADLSAAARAGAPSGTVLIAEHQRSGRGRFTRSWEAPPGAAVAISVLLRPPASIPLERWTWLPLVAGLAVAEGLHQAAGVPARLKWPNDVLINDRKVCGILVERVGDAAVIGMGVNTRLRAEELPVPTATSLLLAGAETSNGEVAAAVLTALRGWYQRWEAGDDLSVAYQEVCATIGRQVRVELGPDESRRGEAVGIDRGGRLLVRTAIGLEAFAAGDVVHLR</sequence>
<reference evidence="5 6" key="1">
    <citation type="submission" date="2017-10" db="EMBL/GenBank/DDBJ databases">
        <title>Sequencing the genomes of 1000 actinobacteria strains.</title>
        <authorList>
            <person name="Klenk H.-P."/>
        </authorList>
    </citation>
    <scope>NUCLEOTIDE SEQUENCE [LARGE SCALE GENOMIC DNA]</scope>
    <source>
        <strain evidence="5 6">DSM 15597</strain>
    </source>
</reference>
<protein>
    <recommendedName>
        <fullName evidence="3">biotin--[biotin carboxyl-carrier protein] ligase</fullName>
        <ecNumber evidence="3">6.3.4.15</ecNumber>
    </recommendedName>
</protein>
<evidence type="ECO:0000259" key="4">
    <source>
        <dbReference type="PROSITE" id="PS51733"/>
    </source>
</evidence>
<dbReference type="Gene3D" id="3.30.930.10">
    <property type="entry name" value="Bira Bifunctional Protein, Domain 2"/>
    <property type="match status" value="1"/>
</dbReference>
<dbReference type="AlphaFoldDB" id="A0A2A9CND4"/>
<dbReference type="PROSITE" id="PS51733">
    <property type="entry name" value="BPL_LPL_CATALYTIC"/>
    <property type="match status" value="1"/>
</dbReference>
<evidence type="ECO:0000256" key="3">
    <source>
        <dbReference type="ARBA" id="ARBA00024227"/>
    </source>
</evidence>